<dbReference type="Proteomes" id="UP000297597">
    <property type="component" value="Unassembled WGS sequence"/>
</dbReference>
<organism evidence="2 3">
    <name type="scientific">Pelotomaculum propionicicum</name>
    <dbReference type="NCBI Taxonomy" id="258475"/>
    <lineage>
        <taxon>Bacteria</taxon>
        <taxon>Bacillati</taxon>
        <taxon>Bacillota</taxon>
        <taxon>Clostridia</taxon>
        <taxon>Eubacteriales</taxon>
        <taxon>Desulfotomaculaceae</taxon>
        <taxon>Pelotomaculum</taxon>
    </lineage>
</organism>
<dbReference type="RefSeq" id="WP_134212856.1">
    <property type="nucleotide sequence ID" value="NZ_QFFZ01000007.1"/>
</dbReference>
<keyword evidence="1" id="KW-1133">Transmembrane helix</keyword>
<gene>
    <name evidence="2" type="ORF">Pmgp_00977</name>
</gene>
<sequence>MNNSRILLILFAVAFLAIQVISYMGGISKHQERTVKLEKQLVQFETKGAYIDLKSDPAVKLREEKARFKAETLSFVLKVLVISGATAFVYALIKRERKQRDG</sequence>
<name>A0A4Y7RUB2_9FIRM</name>
<feature type="transmembrane region" description="Helical" evidence="1">
    <location>
        <begin position="75"/>
        <end position="93"/>
    </location>
</feature>
<protein>
    <submittedName>
        <fullName evidence="2">Uncharacterized protein</fullName>
    </submittedName>
</protein>
<keyword evidence="1" id="KW-0472">Membrane</keyword>
<evidence type="ECO:0000256" key="1">
    <source>
        <dbReference type="SAM" id="Phobius"/>
    </source>
</evidence>
<evidence type="ECO:0000313" key="2">
    <source>
        <dbReference type="EMBL" id="TEB12360.1"/>
    </source>
</evidence>
<dbReference type="AlphaFoldDB" id="A0A4Y7RUB2"/>
<evidence type="ECO:0000313" key="3">
    <source>
        <dbReference type="Proteomes" id="UP000297597"/>
    </source>
</evidence>
<accession>A0A4Y7RUB2</accession>
<comment type="caution">
    <text evidence="2">The sequence shown here is derived from an EMBL/GenBank/DDBJ whole genome shotgun (WGS) entry which is preliminary data.</text>
</comment>
<dbReference type="OrthoDB" id="9865185at2"/>
<keyword evidence="1" id="KW-0812">Transmembrane</keyword>
<keyword evidence="3" id="KW-1185">Reference proteome</keyword>
<reference evidence="2 3" key="1">
    <citation type="journal article" date="2018" name="Environ. Microbiol.">
        <title>Novel energy conservation strategies and behaviour of Pelotomaculum schinkii driving syntrophic propionate catabolism.</title>
        <authorList>
            <person name="Hidalgo-Ahumada C.A.P."/>
            <person name="Nobu M.K."/>
            <person name="Narihiro T."/>
            <person name="Tamaki H."/>
            <person name="Liu W.T."/>
            <person name="Kamagata Y."/>
            <person name="Stams A.J.M."/>
            <person name="Imachi H."/>
            <person name="Sousa D.Z."/>
        </authorList>
    </citation>
    <scope>NUCLEOTIDE SEQUENCE [LARGE SCALE GENOMIC DNA]</scope>
    <source>
        <strain evidence="2 3">MGP</strain>
    </source>
</reference>
<proteinExistence type="predicted"/>
<dbReference type="EMBL" id="QFFZ01000007">
    <property type="protein sequence ID" value="TEB12360.1"/>
    <property type="molecule type" value="Genomic_DNA"/>
</dbReference>